<organism evidence="2 3">
    <name type="scientific">Iris pallida</name>
    <name type="common">Sweet iris</name>
    <dbReference type="NCBI Taxonomy" id="29817"/>
    <lineage>
        <taxon>Eukaryota</taxon>
        <taxon>Viridiplantae</taxon>
        <taxon>Streptophyta</taxon>
        <taxon>Embryophyta</taxon>
        <taxon>Tracheophyta</taxon>
        <taxon>Spermatophyta</taxon>
        <taxon>Magnoliopsida</taxon>
        <taxon>Liliopsida</taxon>
        <taxon>Asparagales</taxon>
        <taxon>Iridaceae</taxon>
        <taxon>Iridoideae</taxon>
        <taxon>Irideae</taxon>
        <taxon>Iris</taxon>
    </lineage>
</organism>
<name>A0AAX6DTB8_IRIPA</name>
<dbReference type="EMBL" id="JANAVB010042020">
    <property type="protein sequence ID" value="KAJ6794925.1"/>
    <property type="molecule type" value="Genomic_DNA"/>
</dbReference>
<accession>A0AAX6DTB8</accession>
<gene>
    <name evidence="2" type="ORF">M6B38_228455</name>
</gene>
<dbReference type="AlphaFoldDB" id="A0AAX6DTB8"/>
<evidence type="ECO:0000256" key="1">
    <source>
        <dbReference type="SAM" id="MobiDB-lite"/>
    </source>
</evidence>
<feature type="region of interest" description="Disordered" evidence="1">
    <location>
        <begin position="1"/>
        <end position="35"/>
    </location>
</feature>
<protein>
    <submittedName>
        <fullName evidence="2">Pollen-specific leucine-rich repeat extensin-like protein 3</fullName>
    </submittedName>
</protein>
<evidence type="ECO:0000313" key="3">
    <source>
        <dbReference type="Proteomes" id="UP001140949"/>
    </source>
</evidence>
<evidence type="ECO:0000313" key="2">
    <source>
        <dbReference type="EMBL" id="KAJ6794925.1"/>
    </source>
</evidence>
<feature type="region of interest" description="Disordered" evidence="1">
    <location>
        <begin position="91"/>
        <end position="159"/>
    </location>
</feature>
<proteinExistence type="predicted"/>
<keyword evidence="3" id="KW-1185">Reference proteome</keyword>
<dbReference type="Proteomes" id="UP001140949">
    <property type="component" value="Unassembled WGS sequence"/>
</dbReference>
<comment type="caution">
    <text evidence="2">The sequence shown here is derived from an EMBL/GenBank/DDBJ whole genome shotgun (WGS) entry which is preliminary data.</text>
</comment>
<reference evidence="2" key="1">
    <citation type="journal article" date="2023" name="GigaByte">
        <title>Genome assembly of the bearded iris, Iris pallida Lam.</title>
        <authorList>
            <person name="Bruccoleri R.E."/>
            <person name="Oakeley E.J."/>
            <person name="Faust A.M.E."/>
            <person name="Altorfer M."/>
            <person name="Dessus-Babus S."/>
            <person name="Burckhardt D."/>
            <person name="Oertli M."/>
            <person name="Naumann U."/>
            <person name="Petersen F."/>
            <person name="Wong J."/>
        </authorList>
    </citation>
    <scope>NUCLEOTIDE SEQUENCE</scope>
    <source>
        <strain evidence="2">GSM-AAB239-AS_SAM_17_03QT</strain>
    </source>
</reference>
<reference evidence="2" key="2">
    <citation type="submission" date="2023-04" db="EMBL/GenBank/DDBJ databases">
        <authorList>
            <person name="Bruccoleri R.E."/>
            <person name="Oakeley E.J."/>
            <person name="Faust A.-M."/>
            <person name="Dessus-Babus S."/>
            <person name="Altorfer M."/>
            <person name="Burckhardt D."/>
            <person name="Oertli M."/>
            <person name="Naumann U."/>
            <person name="Petersen F."/>
            <person name="Wong J."/>
        </authorList>
    </citation>
    <scope>NUCLEOTIDE SEQUENCE</scope>
    <source>
        <strain evidence="2">GSM-AAB239-AS_SAM_17_03QT</strain>
        <tissue evidence="2">Leaf</tissue>
    </source>
</reference>
<sequence length="159" mass="17028">MAPTSHPSLLPDQPPWLDPLTPGRRPWPPTATTFLLHSSRLPSPSLHEQTPPPPITIATPTLLSHSSHLHPLRPVVPPSGQVRRTTCLAAMAAARRSDSTAAGRNGRARVRASPPPPPTVVPLATIPRVRPTLASPPMTATVLGTRRRDDSRVLNDVPS</sequence>